<protein>
    <recommendedName>
        <fullName evidence="3">DUF7792 domain-containing protein</fullName>
    </recommendedName>
</protein>
<organism evidence="4 5">
    <name type="scientific">Salvia divinorum</name>
    <name type="common">Maria pastora</name>
    <name type="synonym">Diviner's sage</name>
    <dbReference type="NCBI Taxonomy" id="28513"/>
    <lineage>
        <taxon>Eukaryota</taxon>
        <taxon>Viridiplantae</taxon>
        <taxon>Streptophyta</taxon>
        <taxon>Embryophyta</taxon>
        <taxon>Tracheophyta</taxon>
        <taxon>Spermatophyta</taxon>
        <taxon>Magnoliopsida</taxon>
        <taxon>eudicotyledons</taxon>
        <taxon>Gunneridae</taxon>
        <taxon>Pentapetalae</taxon>
        <taxon>asterids</taxon>
        <taxon>lamiids</taxon>
        <taxon>Lamiales</taxon>
        <taxon>Lamiaceae</taxon>
        <taxon>Nepetoideae</taxon>
        <taxon>Mentheae</taxon>
        <taxon>Salviinae</taxon>
        <taxon>Salvia</taxon>
        <taxon>Salvia subgen. Calosphace</taxon>
    </lineage>
</organism>
<evidence type="ECO:0000313" key="4">
    <source>
        <dbReference type="EMBL" id="KAL1564001.1"/>
    </source>
</evidence>
<keyword evidence="5" id="KW-1185">Reference proteome</keyword>
<dbReference type="PANTHER" id="PTHR46168">
    <property type="entry name" value="ARMADILLO REPEAT ONLY 4"/>
    <property type="match status" value="1"/>
</dbReference>
<dbReference type="InterPro" id="IPR036537">
    <property type="entry name" value="Adaptor_Cbl_N_dom_sf"/>
</dbReference>
<proteinExistence type="predicted"/>
<evidence type="ECO:0000259" key="3">
    <source>
        <dbReference type="Pfam" id="PF25055"/>
    </source>
</evidence>
<keyword evidence="1" id="KW-0677">Repeat</keyword>
<sequence>MVFVFQENLNSVILCEEEKPIQEVLSFLIVLAERVITAAQEAGSFKAGNLGISGQVTEICKLLRPLARLSVTTTSAVYERPIRRVCLGLTKALERSLTFARRCRHERTSFLHQILSINIAADFKKVTSSLDSYLADLRWLLPIYNRDTFDVGTMPPFACTTDPILTYVWPAIASLHMGRGEGAAQLADCTNMNERTKNVIVNEVGIPPLLKVLCGCTSVDAQGAAATALYNLADDRYRVAAIRDADGVGAIVKAMAKGPPTRVQLVLVELVLRMLEMCDDVQEEFGAEDLAMHLVSILSADVDLDEFLDLNYLKSSSVGEEMKVKYDGGECIRSEKEREREREVVVPPEVKLRLKINCAIALWKLARRSLLNSRNITDTRALLVLAKIIKKEQGELKKNCLKVVAELAEVAESHSDLKRTAFKLTSTPAKVVLDQLMKVISEERNAHLVTLAVKAVGCLASMFPAKEKHVVRCLVAQLGHLDRGVSDEAARSLSKFVCTRNYNRKEHAEAIIEFDGMPMLMNLLRSDRGHFHLQLHTLVLLSNLAVNACNTRVLEEAWVLRALEGAAKNVVSQRPELKGLFAEAIHQLVIYQVGVVPKVETTWEA</sequence>
<dbReference type="InterPro" id="IPR011989">
    <property type="entry name" value="ARM-like"/>
</dbReference>
<comment type="caution">
    <text evidence="4">The sequence shown here is derived from an EMBL/GenBank/DDBJ whole genome shotgun (WGS) entry which is preliminary data.</text>
</comment>
<dbReference type="EMBL" id="JBEAFC010000003">
    <property type="protein sequence ID" value="KAL1564001.1"/>
    <property type="molecule type" value="Genomic_DNA"/>
</dbReference>
<dbReference type="PANTHER" id="PTHR46168:SF15">
    <property type="entry name" value="ARMADILLO REPEAT-CONTAINING DOMAIN-CONTAINING PROTEIN"/>
    <property type="match status" value="1"/>
</dbReference>
<name>A0ABD1I5J8_SALDI</name>
<accession>A0ABD1I5J8</accession>
<dbReference type="Gene3D" id="1.25.10.10">
    <property type="entry name" value="Leucine-rich Repeat Variant"/>
    <property type="match status" value="2"/>
</dbReference>
<feature type="domain" description="DUF7792" evidence="3">
    <location>
        <begin position="22"/>
        <end position="144"/>
    </location>
</feature>
<reference evidence="4 5" key="1">
    <citation type="submission" date="2024-06" db="EMBL/GenBank/DDBJ databases">
        <title>A chromosome level genome sequence of Diviner's sage (Salvia divinorum).</title>
        <authorList>
            <person name="Ford S.A."/>
            <person name="Ro D.-K."/>
            <person name="Ness R.W."/>
            <person name="Phillips M.A."/>
        </authorList>
    </citation>
    <scope>NUCLEOTIDE SEQUENCE [LARGE SCALE GENOMIC DNA]</scope>
    <source>
        <strain evidence="4">SAF-2024a</strain>
        <tissue evidence="4">Leaf</tissue>
    </source>
</reference>
<dbReference type="Pfam" id="PF25055">
    <property type="entry name" value="DUF7792"/>
    <property type="match status" value="1"/>
</dbReference>
<dbReference type="SMART" id="SM00185">
    <property type="entry name" value="ARM"/>
    <property type="match status" value="2"/>
</dbReference>
<evidence type="ECO:0000313" key="5">
    <source>
        <dbReference type="Proteomes" id="UP001567538"/>
    </source>
</evidence>
<dbReference type="Gene3D" id="1.20.930.20">
    <property type="entry name" value="Adaptor protein Cbl, N-terminal domain"/>
    <property type="match status" value="1"/>
</dbReference>
<dbReference type="InterPro" id="IPR016024">
    <property type="entry name" value="ARM-type_fold"/>
</dbReference>
<dbReference type="InterPro" id="IPR000225">
    <property type="entry name" value="Armadillo"/>
</dbReference>
<dbReference type="SUPFAM" id="SSF48371">
    <property type="entry name" value="ARM repeat"/>
    <property type="match status" value="1"/>
</dbReference>
<dbReference type="AlphaFoldDB" id="A0ABD1I5J8"/>
<evidence type="ECO:0000256" key="1">
    <source>
        <dbReference type="ARBA" id="ARBA00022737"/>
    </source>
</evidence>
<gene>
    <name evidence="4" type="ORF">AAHA92_06413</name>
</gene>
<evidence type="ECO:0000256" key="2">
    <source>
        <dbReference type="PROSITE-ProRule" id="PRU00259"/>
    </source>
</evidence>
<dbReference type="PROSITE" id="PS50176">
    <property type="entry name" value="ARM_REPEAT"/>
    <property type="match status" value="1"/>
</dbReference>
<dbReference type="InterPro" id="IPR056694">
    <property type="entry name" value="DUF7792"/>
</dbReference>
<dbReference type="Proteomes" id="UP001567538">
    <property type="component" value="Unassembled WGS sequence"/>
</dbReference>
<feature type="repeat" description="ARM" evidence="2">
    <location>
        <begin position="515"/>
        <end position="547"/>
    </location>
</feature>